<keyword evidence="6" id="KW-0676">Redox-active center</keyword>
<keyword evidence="3" id="KW-0285">Flavoprotein</keyword>
<evidence type="ECO:0000313" key="8">
    <source>
        <dbReference type="EMBL" id="MCI0184506.1"/>
    </source>
</evidence>
<protein>
    <submittedName>
        <fullName evidence="8">Coenzyme A disulfide reductase</fullName>
        <ecNumber evidence="8">1.8.1.14</ecNumber>
    </submittedName>
</protein>
<dbReference type="InterPro" id="IPR036188">
    <property type="entry name" value="FAD/NAD-bd_sf"/>
</dbReference>
<dbReference type="AlphaFoldDB" id="A0A9X1VA48"/>
<dbReference type="Gene3D" id="3.40.250.10">
    <property type="entry name" value="Rhodanese-like domain"/>
    <property type="match status" value="1"/>
</dbReference>
<name>A0A9X1VA48_9BACL</name>
<gene>
    <name evidence="8" type="primary">cdr_1</name>
    <name evidence="8" type="ORF">MM817_02803</name>
</gene>
<evidence type="ECO:0000256" key="4">
    <source>
        <dbReference type="ARBA" id="ARBA00022827"/>
    </source>
</evidence>
<comment type="caution">
    <text evidence="8">The sequence shown here is derived from an EMBL/GenBank/DDBJ whole genome shotgun (WGS) entry which is preliminary data.</text>
</comment>
<dbReference type="InterPro" id="IPR016156">
    <property type="entry name" value="FAD/NAD-linked_Rdtase_dimer_sf"/>
</dbReference>
<comment type="cofactor">
    <cofactor evidence="1">
        <name>FAD</name>
        <dbReference type="ChEBI" id="CHEBI:57692"/>
    </cofactor>
</comment>
<proteinExistence type="inferred from homology"/>
<evidence type="ECO:0000256" key="3">
    <source>
        <dbReference type="ARBA" id="ARBA00022630"/>
    </source>
</evidence>
<evidence type="ECO:0000256" key="5">
    <source>
        <dbReference type="ARBA" id="ARBA00023002"/>
    </source>
</evidence>
<keyword evidence="9" id="KW-1185">Reference proteome</keyword>
<dbReference type="EC" id="1.8.1.14" evidence="8"/>
<dbReference type="Pfam" id="PF07992">
    <property type="entry name" value="Pyr_redox_2"/>
    <property type="match status" value="1"/>
</dbReference>
<dbReference type="PROSITE" id="PS50206">
    <property type="entry name" value="RHODANESE_3"/>
    <property type="match status" value="1"/>
</dbReference>
<dbReference type="EMBL" id="JALBUF010000015">
    <property type="protein sequence ID" value="MCI0184506.1"/>
    <property type="molecule type" value="Genomic_DNA"/>
</dbReference>
<dbReference type="GO" id="GO:0050451">
    <property type="term" value="F:CoA-disulfide reductase (NADPH) activity"/>
    <property type="evidence" value="ECO:0007669"/>
    <property type="project" value="UniProtKB-EC"/>
</dbReference>
<dbReference type="SUPFAM" id="SSF55424">
    <property type="entry name" value="FAD/NAD-linked reductases, dimerisation (C-terminal) domain"/>
    <property type="match status" value="1"/>
</dbReference>
<dbReference type="RefSeq" id="WP_241716238.1">
    <property type="nucleotide sequence ID" value="NZ_JALBUF010000015.1"/>
</dbReference>
<evidence type="ECO:0000256" key="1">
    <source>
        <dbReference type="ARBA" id="ARBA00001974"/>
    </source>
</evidence>
<dbReference type="PANTHER" id="PTHR43429">
    <property type="entry name" value="PYRIDINE NUCLEOTIDE-DISULFIDE OXIDOREDUCTASE DOMAIN-CONTAINING"/>
    <property type="match status" value="1"/>
</dbReference>
<reference evidence="8" key="1">
    <citation type="submission" date="2022-03" db="EMBL/GenBank/DDBJ databases">
        <title>Draft Genome Sequence of Firmicute Strain S0AB, a Heterotrophic Iron/Sulfur-Oxidizing Extreme Acidophile.</title>
        <authorList>
            <person name="Vergara E."/>
            <person name="Pakostova E."/>
            <person name="Johnson D.B."/>
            <person name="Holmes D.S."/>
        </authorList>
    </citation>
    <scope>NUCLEOTIDE SEQUENCE</scope>
    <source>
        <strain evidence="8">S0AB</strain>
    </source>
</reference>
<evidence type="ECO:0000256" key="2">
    <source>
        <dbReference type="ARBA" id="ARBA00009130"/>
    </source>
</evidence>
<accession>A0A9X1VA48</accession>
<evidence type="ECO:0000256" key="6">
    <source>
        <dbReference type="ARBA" id="ARBA00023284"/>
    </source>
</evidence>
<evidence type="ECO:0000313" key="9">
    <source>
        <dbReference type="Proteomes" id="UP001139263"/>
    </source>
</evidence>
<dbReference type="InterPro" id="IPR001763">
    <property type="entry name" value="Rhodanese-like_dom"/>
</dbReference>
<dbReference type="InterPro" id="IPR036873">
    <property type="entry name" value="Rhodanese-like_dom_sf"/>
</dbReference>
<dbReference type="SUPFAM" id="SSF52821">
    <property type="entry name" value="Rhodanese/Cell cycle control phosphatase"/>
    <property type="match status" value="1"/>
</dbReference>
<dbReference type="Proteomes" id="UP001139263">
    <property type="component" value="Unassembled WGS sequence"/>
</dbReference>
<sequence>MQEVNKLKVVIIGGVALGAGAAAKVRRMDETAEIVIIEKGPHVSFANCGLPYYLGGVIPDRNDLLLHTPESLKARFEIDVRTRQEVIAIDRTRKVVSIRNIVTGDIYEETYHKLVLALGAKPLIPPFPGLHLPGIFSVRNVPDVDAIKQFISLYQAKRVVMIGAGFIGLEMAENLRALGLRVTLIEKATQVLPPFDEEMTSRVVDELKRMGITTVLGDGVSSFTGDDRARSVILESGKEVQADVFILGLGVRPDVQLAKDAGLALGVTGALKVNDMMQTSDPDIYAGGDMAEVKYMIDGKMHWIALAGSANKQARIIGMNVCGMHVKFRGALGTSIVRVGAVNIGMTGMTERAAKAAGIPYFVSYNTAGHHASYYPGAHDITIKLIVEQSTGRLIGGEVVGREGVDKRVDVLATAIFGRMTVEDLADLDLAYAPPFSSAKDPVIMAGMAAEHVYDGTVELLNEWPMDPLQFQIVDVRRPDETAKGMLPHAINIPLDELRTRIAELDPQKPTILYCRSGQRSYFAHQILKGHGFTQVQNMSGGYVVAKYLEQAKVNRVAISVR</sequence>
<dbReference type="Pfam" id="PF02852">
    <property type="entry name" value="Pyr_redox_dim"/>
    <property type="match status" value="1"/>
</dbReference>
<dbReference type="PRINTS" id="PR00411">
    <property type="entry name" value="PNDRDTASEI"/>
</dbReference>
<feature type="domain" description="Rhodanese" evidence="7">
    <location>
        <begin position="470"/>
        <end position="555"/>
    </location>
</feature>
<dbReference type="SUPFAM" id="SSF51905">
    <property type="entry name" value="FAD/NAD(P)-binding domain"/>
    <property type="match status" value="2"/>
</dbReference>
<dbReference type="InterPro" id="IPR004099">
    <property type="entry name" value="Pyr_nucl-diS_OxRdtase_dimer"/>
</dbReference>
<dbReference type="Pfam" id="PF00581">
    <property type="entry name" value="Rhodanese"/>
    <property type="match status" value="1"/>
</dbReference>
<dbReference type="InterPro" id="IPR050260">
    <property type="entry name" value="FAD-bd_OxRdtase"/>
</dbReference>
<dbReference type="Gene3D" id="3.50.50.60">
    <property type="entry name" value="FAD/NAD(P)-binding domain"/>
    <property type="match status" value="2"/>
</dbReference>
<comment type="similarity">
    <text evidence="2">Belongs to the class-III pyridine nucleotide-disulfide oxidoreductase family.</text>
</comment>
<dbReference type="InterPro" id="IPR023753">
    <property type="entry name" value="FAD/NAD-binding_dom"/>
</dbReference>
<dbReference type="SMART" id="SM00450">
    <property type="entry name" value="RHOD"/>
    <property type="match status" value="1"/>
</dbReference>
<organism evidence="8 9">
    <name type="scientific">Sulfoacidibacillus ferrooxidans</name>
    <dbReference type="NCBI Taxonomy" id="2005001"/>
    <lineage>
        <taxon>Bacteria</taxon>
        <taxon>Bacillati</taxon>
        <taxon>Bacillota</taxon>
        <taxon>Bacilli</taxon>
        <taxon>Bacillales</taxon>
        <taxon>Alicyclobacillaceae</taxon>
        <taxon>Sulfoacidibacillus</taxon>
    </lineage>
</organism>
<dbReference type="PRINTS" id="PR00368">
    <property type="entry name" value="FADPNR"/>
</dbReference>
<keyword evidence="5 8" id="KW-0560">Oxidoreductase</keyword>
<evidence type="ECO:0000259" key="7">
    <source>
        <dbReference type="PROSITE" id="PS50206"/>
    </source>
</evidence>
<keyword evidence="4" id="KW-0274">FAD</keyword>
<dbReference type="PANTHER" id="PTHR43429:SF1">
    <property type="entry name" value="NAD(P)H SULFUR OXIDOREDUCTASE (COA-DEPENDENT)"/>
    <property type="match status" value="1"/>
</dbReference>